<proteinExistence type="predicted"/>
<feature type="compositionally biased region" description="Low complexity" evidence="1">
    <location>
        <begin position="379"/>
        <end position="392"/>
    </location>
</feature>
<accession>A0A8T2TYW3</accession>
<dbReference type="GO" id="GO:0005737">
    <property type="term" value="C:cytoplasm"/>
    <property type="evidence" value="ECO:0007669"/>
    <property type="project" value="InterPro"/>
</dbReference>
<dbReference type="PANTHER" id="PTHR34119">
    <property type="entry name" value="HYDROXYPROLINE-RICH GLYCOPROTEIN-LIKE"/>
    <property type="match status" value="1"/>
</dbReference>
<feature type="region of interest" description="Disordered" evidence="1">
    <location>
        <begin position="252"/>
        <end position="392"/>
    </location>
</feature>
<dbReference type="InterPro" id="IPR027267">
    <property type="entry name" value="AH/BAR_dom_sf"/>
</dbReference>
<dbReference type="SUPFAM" id="SSF103657">
    <property type="entry name" value="BAR/IMD domain-like"/>
    <property type="match status" value="1"/>
</dbReference>
<dbReference type="InterPro" id="IPR004148">
    <property type="entry name" value="BAR_dom"/>
</dbReference>
<dbReference type="OrthoDB" id="1925034at2759"/>
<feature type="compositionally biased region" description="Low complexity" evidence="1">
    <location>
        <begin position="252"/>
        <end position="261"/>
    </location>
</feature>
<evidence type="ECO:0000313" key="4">
    <source>
        <dbReference type="Proteomes" id="UP000825935"/>
    </source>
</evidence>
<organism evidence="3 4">
    <name type="scientific">Ceratopteris richardii</name>
    <name type="common">Triangle waterfern</name>
    <dbReference type="NCBI Taxonomy" id="49495"/>
    <lineage>
        <taxon>Eukaryota</taxon>
        <taxon>Viridiplantae</taxon>
        <taxon>Streptophyta</taxon>
        <taxon>Embryophyta</taxon>
        <taxon>Tracheophyta</taxon>
        <taxon>Polypodiopsida</taxon>
        <taxon>Polypodiidae</taxon>
        <taxon>Polypodiales</taxon>
        <taxon>Pteridineae</taxon>
        <taxon>Pteridaceae</taxon>
        <taxon>Parkerioideae</taxon>
        <taxon>Ceratopteris</taxon>
    </lineage>
</organism>
<feature type="domain" description="BAR" evidence="2">
    <location>
        <begin position="23"/>
        <end position="180"/>
    </location>
</feature>
<evidence type="ECO:0000313" key="3">
    <source>
        <dbReference type="EMBL" id="KAH7426564.1"/>
    </source>
</evidence>
<sequence length="514" mass="56046">MRSKYEGLLANAQMISGAAYDFSQSIHYMASHMMETFGQYMEGEVGNIFNMLAKVQFELSKLLDKFAAHVSQTIITPTDTIINEIKQVQVMKELYDEKRNHFNLLLKDVQKAKPKSAKGDSMNQLTSAREDFNEQAQILKFRLESVTEGQSHGLITQASRYHSAQMYLFSKGLASITAMEPVMRQLALEKNIDRSMSDEEVHNEVSLTNIHEQDGASVHGMESDSSTSSPTARLKTQDLAIYIAPRKVDASSKSAPISSSAYNQKESSNMHAYQSSQSSRQNKISVYALPSPSNAGQSAEPSKQSTLPSDPNSTQAEKKPLLFLGRPIPGTTNQSSKVSGALSGVQDTSTEDNKGHHRKDKKLTPSMEPRKGMETKQASKISRSYSHSGSISNKPLLNSRLHGDVQSSTLHVVDSLSRTSIHTFPQNVPLPVSPQISELHKLPLPPISPNSAGVVGIAQSGPLGKKVHDATVQNTGPTSPLPRPPHLADLGGRSLSIPASSSRVPEHTLLENSN</sequence>
<evidence type="ECO:0000259" key="2">
    <source>
        <dbReference type="Pfam" id="PF03114"/>
    </source>
</evidence>
<dbReference type="Proteomes" id="UP000825935">
    <property type="component" value="Chromosome 10"/>
</dbReference>
<dbReference type="InterPro" id="IPR037488">
    <property type="entry name" value="At2g33490-like"/>
</dbReference>
<dbReference type="OMA" id="MEEMRNC"/>
<feature type="region of interest" description="Disordered" evidence="1">
    <location>
        <begin position="213"/>
        <end position="233"/>
    </location>
</feature>
<feature type="compositionally biased region" description="Polar residues" evidence="1">
    <location>
        <begin position="291"/>
        <end position="315"/>
    </location>
</feature>
<dbReference type="PANTHER" id="PTHR34119:SF1">
    <property type="entry name" value="OS04G0394700 PROTEIN"/>
    <property type="match status" value="1"/>
</dbReference>
<reference evidence="3" key="1">
    <citation type="submission" date="2021-08" db="EMBL/GenBank/DDBJ databases">
        <title>WGS assembly of Ceratopteris richardii.</title>
        <authorList>
            <person name="Marchant D.B."/>
            <person name="Chen G."/>
            <person name="Jenkins J."/>
            <person name="Shu S."/>
            <person name="Leebens-Mack J."/>
            <person name="Grimwood J."/>
            <person name="Schmutz J."/>
            <person name="Soltis P."/>
            <person name="Soltis D."/>
            <person name="Chen Z.-H."/>
        </authorList>
    </citation>
    <scope>NUCLEOTIDE SEQUENCE</scope>
    <source>
        <strain evidence="3">Whitten #5841</strain>
        <tissue evidence="3">Leaf</tissue>
    </source>
</reference>
<dbReference type="AlphaFoldDB" id="A0A8T2TYW3"/>
<dbReference type="EMBL" id="CM035415">
    <property type="protein sequence ID" value="KAH7426564.1"/>
    <property type="molecule type" value="Genomic_DNA"/>
</dbReference>
<feature type="compositionally biased region" description="Basic and acidic residues" evidence="1">
    <location>
        <begin position="504"/>
        <end position="514"/>
    </location>
</feature>
<feature type="region of interest" description="Disordered" evidence="1">
    <location>
        <begin position="470"/>
        <end position="514"/>
    </location>
</feature>
<dbReference type="CDD" id="cd07307">
    <property type="entry name" value="BAR"/>
    <property type="match status" value="1"/>
</dbReference>
<evidence type="ECO:0000256" key="1">
    <source>
        <dbReference type="SAM" id="MobiDB-lite"/>
    </source>
</evidence>
<gene>
    <name evidence="3" type="ORF">KP509_10G006500</name>
</gene>
<feature type="compositionally biased region" description="Polar residues" evidence="1">
    <location>
        <begin position="262"/>
        <end position="284"/>
    </location>
</feature>
<dbReference type="Gene3D" id="1.20.1270.60">
    <property type="entry name" value="Arfaptin homology (AH) domain/BAR domain"/>
    <property type="match status" value="1"/>
</dbReference>
<comment type="caution">
    <text evidence="3">The sequence shown here is derived from an EMBL/GenBank/DDBJ whole genome shotgun (WGS) entry which is preliminary data.</text>
</comment>
<name>A0A8T2TYW3_CERRI</name>
<protein>
    <recommendedName>
        <fullName evidence="2">BAR domain-containing protein</fullName>
    </recommendedName>
</protein>
<keyword evidence="4" id="KW-1185">Reference proteome</keyword>
<dbReference type="Pfam" id="PF03114">
    <property type="entry name" value="BAR"/>
    <property type="match status" value="1"/>
</dbReference>